<dbReference type="RefSeq" id="WP_042154934.1">
    <property type="nucleotide sequence ID" value="NZ_CM002803.1"/>
</dbReference>
<dbReference type="EC" id="4.2.1.46" evidence="2"/>
<feature type="domain" description="NAD-dependent epimerase/dehydratase" evidence="1">
    <location>
        <begin position="4"/>
        <end position="221"/>
    </location>
</feature>
<dbReference type="eggNOG" id="COG0451">
    <property type="taxonomic scope" value="Bacteria"/>
</dbReference>
<evidence type="ECO:0000313" key="3">
    <source>
        <dbReference type="Proteomes" id="UP000027395"/>
    </source>
</evidence>
<dbReference type="InterPro" id="IPR050177">
    <property type="entry name" value="Lipid_A_modif_metabolic_enz"/>
</dbReference>
<organism evidence="2 3">
    <name type="scientific">Planktothrix agardhii (strain NIVA-CYA 126/8)</name>
    <dbReference type="NCBI Taxonomy" id="388467"/>
    <lineage>
        <taxon>Bacteria</taxon>
        <taxon>Bacillati</taxon>
        <taxon>Cyanobacteriota</taxon>
        <taxon>Cyanophyceae</taxon>
        <taxon>Oscillatoriophycideae</taxon>
        <taxon>Oscillatoriales</taxon>
        <taxon>Microcoleaceae</taxon>
        <taxon>Planktothrix</taxon>
    </lineage>
</organism>
<dbReference type="Proteomes" id="UP000027395">
    <property type="component" value="Chromosome"/>
</dbReference>
<dbReference type="Pfam" id="PF01370">
    <property type="entry name" value="Epimerase"/>
    <property type="match status" value="1"/>
</dbReference>
<proteinExistence type="predicted"/>
<keyword evidence="2" id="KW-0456">Lyase</keyword>
<dbReference type="SUPFAM" id="SSF51735">
    <property type="entry name" value="NAD(P)-binding Rossmann-fold domains"/>
    <property type="match status" value="1"/>
</dbReference>
<evidence type="ECO:0000313" key="2">
    <source>
        <dbReference type="EMBL" id="KEI67731.1"/>
    </source>
</evidence>
<dbReference type="GO" id="GO:0008460">
    <property type="term" value="F:dTDP-glucose 4,6-dehydratase activity"/>
    <property type="evidence" value="ECO:0007669"/>
    <property type="project" value="UniProtKB-EC"/>
</dbReference>
<dbReference type="STRING" id="388467.A19Y_2870"/>
<dbReference type="InterPro" id="IPR036291">
    <property type="entry name" value="NAD(P)-bd_dom_sf"/>
</dbReference>
<name>A0A073CHZ1_PLAA1</name>
<dbReference type="PATRIC" id="fig|388467.6.peg.2816"/>
<keyword evidence="3" id="KW-1185">Reference proteome</keyword>
<dbReference type="Gene3D" id="3.40.50.720">
    <property type="entry name" value="NAD(P)-binding Rossmann-like Domain"/>
    <property type="match status" value="1"/>
</dbReference>
<dbReference type="EMBL" id="CM002803">
    <property type="protein sequence ID" value="KEI67731.1"/>
    <property type="molecule type" value="Genomic_DNA"/>
</dbReference>
<reference evidence="2 3" key="1">
    <citation type="journal article" date="2014" name="Appl. Environ. Microbiol.">
        <title>Elucidation of insertion elements encoded on plasmids and in vitro construction of shuttle vectors from the toxic cyanobacterium Planktothrix.</title>
        <authorList>
            <person name="Christiansen G."/>
            <person name="Goesmann A."/>
            <person name="Kurmayer R."/>
        </authorList>
    </citation>
    <scope>NUCLEOTIDE SEQUENCE [LARGE SCALE GENOMIC DNA]</scope>
    <source>
        <strain evidence="2 3">NIVA-CYA 126/8</strain>
    </source>
</reference>
<dbReference type="AlphaFoldDB" id="A0A073CHZ1"/>
<evidence type="ECO:0000259" key="1">
    <source>
        <dbReference type="Pfam" id="PF01370"/>
    </source>
</evidence>
<protein>
    <submittedName>
        <fullName evidence="2">dTDP-glucose 4,6-dehydratase</fullName>
        <ecNumber evidence="2">4.2.1.46</ecNumber>
    </submittedName>
</protein>
<gene>
    <name evidence="2" type="ORF">A19Y_2870</name>
</gene>
<dbReference type="HOGENOM" id="CLU_007383_6_1_3"/>
<sequence length="341" mass="38418">MKHLITGGSGFLGNLIARRLYQRGEEVRILDIWEDPTRPPEIEFINCDICDRNGVEKAMKDIDIVHHNVALVPLTKSGNKFWEVNVEGSKIAAEAAVKAGVKSFIHMSSSALFGDAECPITNDTPTKAVEIYGRAKLAGELAVRNICDQTGLPLIVIRPRTILGEGRLGIFQILFEWIQEGKNVYVIGSGDVQFQFVHAHDLMDAYLLALDLGQPGIYNVGSDRFGTLREGLEHLIDYAGTDSQVKSLPTGLTIGSLQLLDWMGLSPLAPWHYLTYHKEFYFDVDPLLKLGWKPKYSNDEMFRESYDWFKNNYNQLQAEKAGSAHRRPVKEKLLWVLKQLS</sequence>
<dbReference type="InterPro" id="IPR001509">
    <property type="entry name" value="Epimerase_deHydtase"/>
</dbReference>
<dbReference type="PANTHER" id="PTHR43245">
    <property type="entry name" value="BIFUNCTIONAL POLYMYXIN RESISTANCE PROTEIN ARNA"/>
    <property type="match status" value="1"/>
</dbReference>
<accession>A0A073CHZ1</accession>